<feature type="region of interest" description="Disordered" evidence="1">
    <location>
        <begin position="1"/>
        <end position="32"/>
    </location>
</feature>
<keyword evidence="3" id="KW-1185">Reference proteome</keyword>
<proteinExistence type="predicted"/>
<protein>
    <submittedName>
        <fullName evidence="2">Uncharacterized protein</fullName>
    </submittedName>
</protein>
<organism evidence="2 3">
    <name type="scientific">Candidatus Bandiella euplotis</name>
    <dbReference type="NCBI Taxonomy" id="1664265"/>
    <lineage>
        <taxon>Bacteria</taxon>
        <taxon>Pseudomonadati</taxon>
        <taxon>Pseudomonadota</taxon>
        <taxon>Alphaproteobacteria</taxon>
        <taxon>Rickettsiales</taxon>
        <taxon>Candidatus Midichloriaceae</taxon>
        <taxon>Candidatus Bandiella</taxon>
    </lineage>
</organism>
<feature type="compositionally biased region" description="Polar residues" evidence="1">
    <location>
        <begin position="7"/>
        <end position="17"/>
    </location>
</feature>
<gene>
    <name evidence="2" type="ORF">Bandiella_00468</name>
</gene>
<dbReference type="RefSeq" id="WP_323733189.1">
    <property type="nucleotide sequence ID" value="NZ_CP110820.1"/>
</dbReference>
<accession>A0ABZ0UNT1</accession>
<evidence type="ECO:0000313" key="3">
    <source>
        <dbReference type="Proteomes" id="UP001327219"/>
    </source>
</evidence>
<dbReference type="Proteomes" id="UP001327219">
    <property type="component" value="Chromosome"/>
</dbReference>
<evidence type="ECO:0000313" key="2">
    <source>
        <dbReference type="EMBL" id="WPX96358.1"/>
    </source>
</evidence>
<name>A0ABZ0UNT1_9RICK</name>
<evidence type="ECO:0000256" key="1">
    <source>
        <dbReference type="SAM" id="MobiDB-lite"/>
    </source>
</evidence>
<feature type="region of interest" description="Disordered" evidence="1">
    <location>
        <begin position="51"/>
        <end position="80"/>
    </location>
</feature>
<dbReference type="EMBL" id="CP110820">
    <property type="protein sequence ID" value="WPX96358.1"/>
    <property type="molecule type" value="Genomic_DNA"/>
</dbReference>
<reference evidence="2 3" key="1">
    <citation type="submission" date="2022-11" db="EMBL/GenBank/DDBJ databases">
        <title>Host association and intracellularity evolved multiple times independently in the Rickettsiales.</title>
        <authorList>
            <person name="Castelli M."/>
            <person name="Nardi T."/>
            <person name="Gammuto L."/>
            <person name="Bellinzona G."/>
            <person name="Sabaneyeva E."/>
            <person name="Potekhin A."/>
            <person name="Serra V."/>
            <person name="Petroni G."/>
            <person name="Sassera D."/>
        </authorList>
    </citation>
    <scope>NUCLEOTIDE SEQUENCE [LARGE SCALE GENOMIC DNA]</scope>
    <source>
        <strain evidence="2 3">NDG2</strain>
    </source>
</reference>
<sequence>MIPKNQKVVTSSESTGYDPTDDMYFEDEKNNDGTVMEEGVLDKDGDLFYDTLSEPSDTKSNDTFVGKYAQKGQDGPNKGK</sequence>